<keyword evidence="5" id="KW-0808">Transferase</keyword>
<reference evidence="15 16" key="1">
    <citation type="submission" date="2020-08" db="EMBL/GenBank/DDBJ databases">
        <title>A Genomic Blueprint of the Chicken Gut Microbiome.</title>
        <authorList>
            <person name="Gilroy R."/>
            <person name="Ravi A."/>
            <person name="Getino M."/>
            <person name="Pursley I."/>
            <person name="Horton D.L."/>
            <person name="Alikhan N.-F."/>
            <person name="Baker D."/>
            <person name="Gharbi K."/>
            <person name="Hall N."/>
            <person name="Watson M."/>
            <person name="Adriaenssens E.M."/>
            <person name="Foster-Nyarko E."/>
            <person name="Jarju S."/>
            <person name="Secka A."/>
            <person name="Antonio M."/>
            <person name="Oren A."/>
            <person name="Chaudhuri R."/>
            <person name="La Ragione R.M."/>
            <person name="Hildebrand F."/>
            <person name="Pallen M.J."/>
        </authorList>
    </citation>
    <scope>NUCLEOTIDE SEQUENCE [LARGE SCALE GENOMIC DNA]</scope>
    <source>
        <strain evidence="15 16">Sa3CVN1</strain>
    </source>
</reference>
<feature type="transmembrane region" description="Helical" evidence="12">
    <location>
        <begin position="228"/>
        <end position="253"/>
    </location>
</feature>
<evidence type="ECO:0000259" key="13">
    <source>
        <dbReference type="PROSITE" id="PS51098"/>
    </source>
</evidence>
<dbReference type="InterPro" id="IPR001996">
    <property type="entry name" value="PTS_IIB_1"/>
</dbReference>
<evidence type="ECO:0000256" key="4">
    <source>
        <dbReference type="ARBA" id="ARBA00022597"/>
    </source>
</evidence>
<feature type="transmembrane region" description="Helical" evidence="12">
    <location>
        <begin position="124"/>
        <end position="148"/>
    </location>
</feature>
<dbReference type="PROSITE" id="PS01035">
    <property type="entry name" value="PTS_EIIB_TYPE_1_CYS"/>
    <property type="match status" value="1"/>
</dbReference>
<feature type="active site" description="Phosphocysteine intermediate; for EIIB activity" evidence="11">
    <location>
        <position position="460"/>
    </location>
</feature>
<dbReference type="InterPro" id="IPR013013">
    <property type="entry name" value="PTS_EIIC_1"/>
</dbReference>
<feature type="transmembrane region" description="Helical" evidence="12">
    <location>
        <begin position="83"/>
        <end position="104"/>
    </location>
</feature>
<feature type="domain" description="PTS EIIB type-1" evidence="13">
    <location>
        <begin position="438"/>
        <end position="519"/>
    </location>
</feature>
<evidence type="ECO:0000256" key="6">
    <source>
        <dbReference type="ARBA" id="ARBA00022683"/>
    </source>
</evidence>
<dbReference type="SUPFAM" id="SSF55604">
    <property type="entry name" value="Glucose permease domain IIB"/>
    <property type="match status" value="1"/>
</dbReference>
<evidence type="ECO:0000256" key="10">
    <source>
        <dbReference type="ARBA" id="ARBA00023136"/>
    </source>
</evidence>
<keyword evidence="2" id="KW-0813">Transport</keyword>
<dbReference type="Proteomes" id="UP000627781">
    <property type="component" value="Unassembled WGS sequence"/>
</dbReference>
<evidence type="ECO:0000256" key="5">
    <source>
        <dbReference type="ARBA" id="ARBA00022679"/>
    </source>
</evidence>
<comment type="subcellular location">
    <subcellularLocation>
        <location evidence="1">Cell membrane</location>
        <topology evidence="1">Multi-pass membrane protein</topology>
    </subcellularLocation>
</comment>
<name>A0ABR8PWD5_9CLOT</name>
<evidence type="ECO:0000313" key="15">
    <source>
        <dbReference type="EMBL" id="MBD7912492.1"/>
    </source>
</evidence>
<evidence type="ECO:0000256" key="7">
    <source>
        <dbReference type="ARBA" id="ARBA00022692"/>
    </source>
</evidence>
<dbReference type="Pfam" id="PF00367">
    <property type="entry name" value="PTS_EIIB"/>
    <property type="match status" value="1"/>
</dbReference>
<comment type="caution">
    <text evidence="15">The sequence shown here is derived from an EMBL/GenBank/DDBJ whole genome shotgun (WGS) entry which is preliminary data.</text>
</comment>
<feature type="domain" description="PTS EIIC type-1" evidence="14">
    <location>
        <begin position="3"/>
        <end position="415"/>
    </location>
</feature>
<dbReference type="PANTHER" id="PTHR30009:SF24">
    <property type="entry name" value="PTS SYSTEM, IIBC COMPONENT"/>
    <property type="match status" value="1"/>
</dbReference>
<dbReference type="InterPro" id="IPR018113">
    <property type="entry name" value="PTrfase_EIIB_Cys"/>
</dbReference>
<evidence type="ECO:0000256" key="2">
    <source>
        <dbReference type="ARBA" id="ARBA00022448"/>
    </source>
</evidence>
<dbReference type="EMBL" id="JACSRA010000024">
    <property type="protein sequence ID" value="MBD7912492.1"/>
    <property type="molecule type" value="Genomic_DNA"/>
</dbReference>
<evidence type="ECO:0000256" key="8">
    <source>
        <dbReference type="ARBA" id="ARBA00022777"/>
    </source>
</evidence>
<accession>A0ABR8PWD5</accession>
<evidence type="ECO:0000259" key="14">
    <source>
        <dbReference type="PROSITE" id="PS51103"/>
    </source>
</evidence>
<keyword evidence="16" id="KW-1185">Reference proteome</keyword>
<evidence type="ECO:0000256" key="12">
    <source>
        <dbReference type="SAM" id="Phobius"/>
    </source>
</evidence>
<evidence type="ECO:0000256" key="9">
    <source>
        <dbReference type="ARBA" id="ARBA00022989"/>
    </source>
</evidence>
<dbReference type="InterPro" id="IPR003352">
    <property type="entry name" value="PTS_EIIC"/>
</dbReference>
<keyword evidence="4" id="KW-0762">Sugar transport</keyword>
<dbReference type="NCBIfam" id="TIGR00826">
    <property type="entry name" value="EIIB_glc"/>
    <property type="match status" value="1"/>
</dbReference>
<keyword evidence="3" id="KW-1003">Cell membrane</keyword>
<feature type="transmembrane region" description="Helical" evidence="12">
    <location>
        <begin position="273"/>
        <end position="293"/>
    </location>
</feature>
<keyword evidence="8" id="KW-0418">Kinase</keyword>
<evidence type="ECO:0000256" key="11">
    <source>
        <dbReference type="PROSITE-ProRule" id="PRU00421"/>
    </source>
</evidence>
<sequence length="520" mass="56864">MRKKILLLGQKFSQAAVQPVMFLTVMGIALAVAVIMQLEFMPSFIVFIGTLLKKMMDAMLNNLSIIFCVGIATAFAKKKKVDAAIIGLIVYIMFLASNNAWLTSQNMLATPGAMGLFGTGQNTVLGFQVVDMNVFLGIILGCITGYVFNKLADVQFGDMFRVYGGSRFVFIVMIPITLILAIVLSYVWPVVNYGINALSGFMKSAGSLGVFLYAFGNRFLIPTGLHHLLWMPFCFTGIGGTLNVAGDAAQGAVNIFYAEMGNSAHLTAIDPSIRFATFGFAKIFASVGVVLAMIKTAKPQNKKTVKGLLIPALFVAVVAGITEPLDFSFLFISPLLWLVHGLLTGFSEMLLWILGSRTYSIYGLLDTLVCNSVISPKLSKIYIFFTVGIIMAVVWYLVFVFLIKKLDIKTPGREEVSDNEINIQADGSAIVEKNANDDQDSEIFIEGLGGVYNILEVNNCFTRLRIDVKDVSKVNKEIISKAKQKGVVIKGSNVQIIIGMTVEDEKEKLVNLLNMKKGEM</sequence>
<dbReference type="InterPro" id="IPR050429">
    <property type="entry name" value="PTS_Glucose_EIICBA"/>
</dbReference>
<feature type="transmembrane region" description="Helical" evidence="12">
    <location>
        <begin position="305"/>
        <end position="321"/>
    </location>
</feature>
<keyword evidence="7 12" id="KW-0812">Transmembrane</keyword>
<dbReference type="RefSeq" id="WP_191769456.1">
    <property type="nucleotide sequence ID" value="NZ_JACSRA010000024.1"/>
</dbReference>
<protein>
    <submittedName>
        <fullName evidence="15">PTS transporter subunit EIIC</fullName>
    </submittedName>
</protein>
<dbReference type="InterPro" id="IPR036878">
    <property type="entry name" value="Glu_permease_IIB"/>
</dbReference>
<feature type="transmembrane region" description="Helical" evidence="12">
    <location>
        <begin position="194"/>
        <end position="216"/>
    </location>
</feature>
<evidence type="ECO:0000256" key="1">
    <source>
        <dbReference type="ARBA" id="ARBA00004651"/>
    </source>
</evidence>
<dbReference type="PANTHER" id="PTHR30009">
    <property type="entry name" value="CYTOCHROME C-TYPE SYNTHESIS PROTEIN AND PTS TRANSMEMBRANE COMPONENT"/>
    <property type="match status" value="1"/>
</dbReference>
<feature type="transmembrane region" description="Helical" evidence="12">
    <location>
        <begin position="20"/>
        <end position="38"/>
    </location>
</feature>
<keyword evidence="6" id="KW-0598">Phosphotransferase system</keyword>
<dbReference type="Pfam" id="PF02378">
    <property type="entry name" value="PTS_EIIC"/>
    <property type="match status" value="1"/>
</dbReference>
<dbReference type="PROSITE" id="PS51098">
    <property type="entry name" value="PTS_EIIB_TYPE_1"/>
    <property type="match status" value="1"/>
</dbReference>
<evidence type="ECO:0000256" key="3">
    <source>
        <dbReference type="ARBA" id="ARBA00022475"/>
    </source>
</evidence>
<dbReference type="PROSITE" id="PS51103">
    <property type="entry name" value="PTS_EIIC_TYPE_1"/>
    <property type="match status" value="1"/>
</dbReference>
<feature type="transmembrane region" description="Helical" evidence="12">
    <location>
        <begin position="381"/>
        <end position="403"/>
    </location>
</feature>
<evidence type="ECO:0000313" key="16">
    <source>
        <dbReference type="Proteomes" id="UP000627781"/>
    </source>
</evidence>
<gene>
    <name evidence="15" type="ORF">H9661_14105</name>
</gene>
<dbReference type="CDD" id="cd00212">
    <property type="entry name" value="PTS_IIB_glc"/>
    <property type="match status" value="1"/>
</dbReference>
<proteinExistence type="predicted"/>
<dbReference type="Gene3D" id="3.30.1360.60">
    <property type="entry name" value="Glucose permease domain IIB"/>
    <property type="match status" value="1"/>
</dbReference>
<organism evidence="15 16">
    <name type="scientific">Clostridium cibarium</name>
    <dbReference type="NCBI Taxonomy" id="2762247"/>
    <lineage>
        <taxon>Bacteria</taxon>
        <taxon>Bacillati</taxon>
        <taxon>Bacillota</taxon>
        <taxon>Clostridia</taxon>
        <taxon>Eubacteriales</taxon>
        <taxon>Clostridiaceae</taxon>
        <taxon>Clostridium</taxon>
    </lineage>
</organism>
<feature type="transmembrane region" description="Helical" evidence="12">
    <location>
        <begin position="168"/>
        <end position="188"/>
    </location>
</feature>
<keyword evidence="10 12" id="KW-0472">Membrane</keyword>
<feature type="transmembrane region" description="Helical" evidence="12">
    <location>
        <begin position="58"/>
        <end position="76"/>
    </location>
</feature>
<keyword evidence="9 12" id="KW-1133">Transmembrane helix</keyword>